<dbReference type="PANTHER" id="PTHR30548:SF5">
    <property type="entry name" value="SUBUNIT OF OXYGEN-SENSITIVE 2-HYDROXYISOCAPROYL-COA DEHYDRATASE"/>
    <property type="match status" value="1"/>
</dbReference>
<organism evidence="6 7">
    <name type="scientific">Desulfocucumis palustris</name>
    <dbReference type="NCBI Taxonomy" id="1898651"/>
    <lineage>
        <taxon>Bacteria</taxon>
        <taxon>Bacillati</taxon>
        <taxon>Bacillota</taxon>
        <taxon>Clostridia</taxon>
        <taxon>Eubacteriales</taxon>
        <taxon>Desulfocucumaceae</taxon>
        <taxon>Desulfocucumis</taxon>
    </lineage>
</organism>
<evidence type="ECO:0000256" key="1">
    <source>
        <dbReference type="ARBA" id="ARBA00001966"/>
    </source>
</evidence>
<keyword evidence="7" id="KW-1185">Reference proteome</keyword>
<dbReference type="OrthoDB" id="355459at2"/>
<evidence type="ECO:0000256" key="5">
    <source>
        <dbReference type="ARBA" id="ARBA00023014"/>
    </source>
</evidence>
<dbReference type="AlphaFoldDB" id="A0A2L2XA44"/>
<proteinExistence type="inferred from homology"/>
<evidence type="ECO:0000256" key="4">
    <source>
        <dbReference type="ARBA" id="ARBA00023004"/>
    </source>
</evidence>
<accession>A0A2L2XA44</accession>
<sequence>MTDIINPTGNEQLELLLEESSLRGARRAERYPGKKFFGYFCSYWPEEAVLAAGLEPLRLLPGPGNATPAELPAYCCSLARGVLSAATGGSLRDLAGVGFAHTCDTMQCLGGIWEELQGRDKTVTLVPPVMLKGQAAFSYYKKEMTGCLNRLGEISGKSPGVDDLRKAVNLCGQARLLAAEVDRLRPQLPSQLVSSILRAGQIMPKEDYIETLKAALPALNQMAKDPGDRQGLLVSGAVLENDSLFRMIEELGGRVVADDTCTGYRHYAGPVEMDPEAPLDTIVRRYTEMPPCPCRHRELEERAGYLGGLARERKARGAVVVIRKYCDPHAWDAVPLAAGLSSLGIRTLVLELEGADAGGPERTRLQAFIESLG</sequence>
<comment type="caution">
    <text evidence="6">The sequence shown here is derived from an EMBL/GenBank/DDBJ whole genome shotgun (WGS) entry which is preliminary data.</text>
</comment>
<evidence type="ECO:0000313" key="7">
    <source>
        <dbReference type="Proteomes" id="UP000239549"/>
    </source>
</evidence>
<dbReference type="RefSeq" id="WP_104371575.1">
    <property type="nucleotide sequence ID" value="NZ_BFAV01000073.1"/>
</dbReference>
<keyword evidence="4" id="KW-0408">Iron</keyword>
<dbReference type="Pfam" id="PF06050">
    <property type="entry name" value="HGD-D"/>
    <property type="match status" value="1"/>
</dbReference>
<keyword evidence="3" id="KW-0479">Metal-binding</keyword>
<dbReference type="Gene3D" id="3.40.50.11890">
    <property type="match status" value="1"/>
</dbReference>
<dbReference type="Gene3D" id="1.20.1270.370">
    <property type="match status" value="1"/>
</dbReference>
<evidence type="ECO:0000256" key="2">
    <source>
        <dbReference type="ARBA" id="ARBA00005806"/>
    </source>
</evidence>
<protein>
    <submittedName>
        <fullName evidence="6">Benzoyl-CoA reductase subunit BadD</fullName>
    </submittedName>
</protein>
<dbReference type="InterPro" id="IPR010327">
    <property type="entry name" value="FldB/FldC_alpha/beta"/>
</dbReference>
<evidence type="ECO:0000313" key="6">
    <source>
        <dbReference type="EMBL" id="GBF33149.1"/>
    </source>
</evidence>
<comment type="similarity">
    <text evidence="2">Belongs to the FldB/FldC dehydratase alpha/beta subunit family.</text>
</comment>
<dbReference type="Gene3D" id="3.40.50.11900">
    <property type="match status" value="1"/>
</dbReference>
<name>A0A2L2XA44_9FIRM</name>
<dbReference type="GO" id="GO:0051536">
    <property type="term" value="F:iron-sulfur cluster binding"/>
    <property type="evidence" value="ECO:0007669"/>
    <property type="project" value="UniProtKB-KW"/>
</dbReference>
<dbReference type="Proteomes" id="UP000239549">
    <property type="component" value="Unassembled WGS sequence"/>
</dbReference>
<dbReference type="GO" id="GO:0046872">
    <property type="term" value="F:metal ion binding"/>
    <property type="evidence" value="ECO:0007669"/>
    <property type="project" value="UniProtKB-KW"/>
</dbReference>
<evidence type="ECO:0000256" key="3">
    <source>
        <dbReference type="ARBA" id="ARBA00022723"/>
    </source>
</evidence>
<keyword evidence="5" id="KW-0411">Iron-sulfur</keyword>
<comment type="cofactor">
    <cofactor evidence="1">
        <name>[4Fe-4S] cluster</name>
        <dbReference type="ChEBI" id="CHEBI:49883"/>
    </cofactor>
</comment>
<gene>
    <name evidence="6" type="ORF">DCCM_2246</name>
</gene>
<dbReference type="GO" id="GO:0016836">
    <property type="term" value="F:hydro-lyase activity"/>
    <property type="evidence" value="ECO:0007669"/>
    <property type="project" value="UniProtKB-ARBA"/>
</dbReference>
<reference evidence="7" key="1">
    <citation type="submission" date="2018-02" db="EMBL/GenBank/DDBJ databases">
        <title>Genome sequence of Desulfocucumis palustris strain NAW-5.</title>
        <authorList>
            <person name="Watanabe M."/>
            <person name="Kojima H."/>
            <person name="Fukui M."/>
        </authorList>
    </citation>
    <scope>NUCLEOTIDE SEQUENCE [LARGE SCALE GENOMIC DNA]</scope>
    <source>
        <strain evidence="7">NAW-5</strain>
    </source>
</reference>
<dbReference type="PANTHER" id="PTHR30548">
    <property type="entry name" value="2-HYDROXYGLUTARYL-COA DEHYDRATASE, D-COMPONENT-RELATED"/>
    <property type="match status" value="1"/>
</dbReference>
<dbReference type="EMBL" id="BFAV01000073">
    <property type="protein sequence ID" value="GBF33149.1"/>
    <property type="molecule type" value="Genomic_DNA"/>
</dbReference>